<sequence>MKVRDSISGHQTERLHLLTKKDLSNIQQCFNLNNESVRHANDAISVEAWIKEVELTGTVLYYKPQDIQSEEHKALKSEDFVLIIMNKGQTEMIEKYGNDCICIDGTHGLNAYGFELITLLVLDDIREGFPCAF</sequence>
<evidence type="ECO:0000313" key="2">
    <source>
        <dbReference type="Proteomes" id="UP000410492"/>
    </source>
</evidence>
<protein>
    <submittedName>
        <fullName evidence="1">Uncharacterized protein</fullName>
    </submittedName>
</protein>
<dbReference type="OrthoDB" id="6782111at2759"/>
<evidence type="ECO:0000313" key="1">
    <source>
        <dbReference type="EMBL" id="VEN51584.1"/>
    </source>
</evidence>
<proteinExistence type="predicted"/>
<gene>
    <name evidence="1" type="ORF">CALMAC_LOCUS11990</name>
</gene>
<dbReference type="Proteomes" id="UP000410492">
    <property type="component" value="Unassembled WGS sequence"/>
</dbReference>
<dbReference type="AlphaFoldDB" id="A0A653CUI2"/>
<dbReference type="EMBL" id="CAACVG010008944">
    <property type="protein sequence ID" value="VEN51584.1"/>
    <property type="molecule type" value="Genomic_DNA"/>
</dbReference>
<organism evidence="1 2">
    <name type="scientific">Callosobruchus maculatus</name>
    <name type="common">Southern cowpea weevil</name>
    <name type="synonym">Pulse bruchid</name>
    <dbReference type="NCBI Taxonomy" id="64391"/>
    <lineage>
        <taxon>Eukaryota</taxon>
        <taxon>Metazoa</taxon>
        <taxon>Ecdysozoa</taxon>
        <taxon>Arthropoda</taxon>
        <taxon>Hexapoda</taxon>
        <taxon>Insecta</taxon>
        <taxon>Pterygota</taxon>
        <taxon>Neoptera</taxon>
        <taxon>Endopterygota</taxon>
        <taxon>Coleoptera</taxon>
        <taxon>Polyphaga</taxon>
        <taxon>Cucujiformia</taxon>
        <taxon>Chrysomeloidea</taxon>
        <taxon>Chrysomelidae</taxon>
        <taxon>Bruchinae</taxon>
        <taxon>Bruchini</taxon>
        <taxon>Callosobruchus</taxon>
    </lineage>
</organism>
<feature type="non-terminal residue" evidence="1">
    <location>
        <position position="133"/>
    </location>
</feature>
<name>A0A653CUI2_CALMS</name>
<reference evidence="1 2" key="1">
    <citation type="submission" date="2019-01" db="EMBL/GenBank/DDBJ databases">
        <authorList>
            <person name="Sayadi A."/>
        </authorList>
    </citation>
    <scope>NUCLEOTIDE SEQUENCE [LARGE SCALE GENOMIC DNA]</scope>
</reference>
<accession>A0A653CUI2</accession>
<keyword evidence="2" id="KW-1185">Reference proteome</keyword>